<comment type="caution">
    <text evidence="3">The sequence shown here is derived from an EMBL/GenBank/DDBJ whole genome shotgun (WGS) entry which is preliminary data.</text>
</comment>
<dbReference type="Pfam" id="PF12945">
    <property type="entry name" value="PilZNR"/>
    <property type="match status" value="1"/>
</dbReference>
<dbReference type="RefSeq" id="WP_191814176.1">
    <property type="nucleotide sequence ID" value="NZ_JACSPV010000029.1"/>
</dbReference>
<dbReference type="SUPFAM" id="SSF141371">
    <property type="entry name" value="PilZ domain-like"/>
    <property type="match status" value="1"/>
</dbReference>
<accession>A0ABR8VNP7</accession>
<dbReference type="InterPro" id="IPR009926">
    <property type="entry name" value="T3SS_YcgR_PilZN"/>
</dbReference>
<reference evidence="3 4" key="1">
    <citation type="submission" date="2020-08" db="EMBL/GenBank/DDBJ databases">
        <title>A Genomic Blueprint of the Chicken Gut Microbiome.</title>
        <authorList>
            <person name="Gilroy R."/>
            <person name="Ravi A."/>
            <person name="Getino M."/>
            <person name="Pursley I."/>
            <person name="Horton D.L."/>
            <person name="Alikhan N.-F."/>
            <person name="Baker D."/>
            <person name="Gharbi K."/>
            <person name="Hall N."/>
            <person name="Watson M."/>
            <person name="Adriaenssens E.M."/>
            <person name="Foster-Nyarko E."/>
            <person name="Jarju S."/>
            <person name="Secka A."/>
            <person name="Antonio M."/>
            <person name="Oren A."/>
            <person name="Chaudhuri R."/>
            <person name="La Ragione R.M."/>
            <person name="Hildebrand F."/>
            <person name="Pallen M.J."/>
        </authorList>
    </citation>
    <scope>NUCLEOTIDE SEQUENCE [LARGE SCALE GENOMIC DNA]</scope>
    <source>
        <strain evidence="3 4">Sa1BUA2</strain>
    </source>
</reference>
<feature type="domain" description="PilZ" evidence="1">
    <location>
        <begin position="98"/>
        <end position="205"/>
    </location>
</feature>
<sequence>MLSIGMDLTIETDNNGVVKRYKSKVADLYEEKVCIYYPLGATDSKPAFLSIGTKVVVEFACDSTSSFSFESKVTGVQKSTVLLVELALPEEGVFNKVQRREYVRVNATVPVALDFPSSDLKFTSVSSDISAGGCAVVLPPEVNIQPAEVGTIEFSIQIAPGEQLPLAFLCEVIRTFPKNELTLISLKYVDPPHADQQLLTRFCFERQLSDRKKRLHP</sequence>
<proteinExistence type="predicted"/>
<dbReference type="InterPro" id="IPR009875">
    <property type="entry name" value="PilZ_domain"/>
</dbReference>
<protein>
    <submittedName>
        <fullName evidence="3">PilZ domain-containing protein</fullName>
    </submittedName>
</protein>
<organism evidence="3 4">
    <name type="scientific">Bacillus norwichensis</name>
    <dbReference type="NCBI Taxonomy" id="2762217"/>
    <lineage>
        <taxon>Bacteria</taxon>
        <taxon>Bacillati</taxon>
        <taxon>Bacillota</taxon>
        <taxon>Bacilli</taxon>
        <taxon>Bacillales</taxon>
        <taxon>Bacillaceae</taxon>
        <taxon>Bacillus</taxon>
    </lineage>
</organism>
<evidence type="ECO:0000259" key="1">
    <source>
        <dbReference type="Pfam" id="PF07238"/>
    </source>
</evidence>
<evidence type="ECO:0000313" key="4">
    <source>
        <dbReference type="Proteomes" id="UP000648182"/>
    </source>
</evidence>
<feature type="domain" description="Type III secretion system flagellar brake protein YcgR PilZN" evidence="2">
    <location>
        <begin position="4"/>
        <end position="89"/>
    </location>
</feature>
<keyword evidence="4" id="KW-1185">Reference proteome</keyword>
<evidence type="ECO:0000313" key="3">
    <source>
        <dbReference type="EMBL" id="MBD8006385.1"/>
    </source>
</evidence>
<dbReference type="Gene3D" id="2.40.10.220">
    <property type="entry name" value="predicted glycosyltransferase like domains"/>
    <property type="match status" value="1"/>
</dbReference>
<dbReference type="Proteomes" id="UP000648182">
    <property type="component" value="Unassembled WGS sequence"/>
</dbReference>
<name>A0ABR8VNP7_9BACI</name>
<dbReference type="EMBL" id="JACSPV010000029">
    <property type="protein sequence ID" value="MBD8006385.1"/>
    <property type="molecule type" value="Genomic_DNA"/>
</dbReference>
<evidence type="ECO:0000259" key="2">
    <source>
        <dbReference type="Pfam" id="PF12945"/>
    </source>
</evidence>
<gene>
    <name evidence="3" type="ORF">H9631_14985</name>
</gene>
<dbReference type="Pfam" id="PF07238">
    <property type="entry name" value="PilZ"/>
    <property type="match status" value="1"/>
</dbReference>